<protein>
    <submittedName>
        <fullName evidence="4">Uncharacterized protein</fullName>
    </submittedName>
</protein>
<evidence type="ECO:0000256" key="1">
    <source>
        <dbReference type="SAM" id="Phobius"/>
    </source>
</evidence>
<dbReference type="AlphaFoldDB" id="A0A9Q4F2Y5"/>
<dbReference type="EMBL" id="JAJBOM010000020">
    <property type="protein sequence ID" value="MCB5620097.1"/>
    <property type="molecule type" value="Genomic_DNA"/>
</dbReference>
<name>A0A9Q4F2Y5_MEDGN</name>
<evidence type="ECO:0000313" key="9">
    <source>
        <dbReference type="EMBL" id="MDE1203758.1"/>
    </source>
</evidence>
<dbReference type="RefSeq" id="WP_004843426.1">
    <property type="nucleotide sequence ID" value="NZ_AP031446.1"/>
</dbReference>
<evidence type="ECO:0000313" key="10">
    <source>
        <dbReference type="Proteomes" id="UP001079535"/>
    </source>
</evidence>
<reference evidence="7" key="5">
    <citation type="submission" date="2023-01" db="EMBL/GenBank/DDBJ databases">
        <title>Human gut microbiome strain richness.</title>
        <authorList>
            <person name="Chen-Liaw A."/>
        </authorList>
    </citation>
    <scope>NUCLEOTIDE SEQUENCE</scope>
    <source>
        <strain evidence="8">1001217st1_A9_1001217B_191108</strain>
        <strain evidence="7">RTP21484st1_H11_RTP21484_190118</strain>
    </source>
</reference>
<comment type="caution">
    <text evidence="4">The sequence shown here is derived from an EMBL/GenBank/DDBJ whole genome shotgun (WGS) entry which is preliminary data.</text>
</comment>
<dbReference type="Proteomes" id="UP001076974">
    <property type="component" value="Unassembled WGS sequence"/>
</dbReference>
<reference evidence="4" key="2">
    <citation type="submission" date="2022-11" db="EMBL/GenBank/DDBJ databases">
        <title>Temperate bacteriophages infecting mucin-degrading bacterium Ruminococcus gnavus from the human gut.</title>
        <authorList>
            <person name="Buttimer C."/>
        </authorList>
    </citation>
    <scope>NUCLEOTIDE SEQUENCE</scope>
    <source>
        <strain evidence="4">CCUG 49994</strain>
        <strain evidence="5">CCUG 52279</strain>
    </source>
</reference>
<dbReference type="Proteomes" id="UP001149331">
    <property type="component" value="Unassembled WGS sequence"/>
</dbReference>
<organism evidence="4 10">
    <name type="scientific">Mediterraneibacter gnavus</name>
    <name type="common">Ruminococcus gnavus</name>
    <dbReference type="NCBI Taxonomy" id="33038"/>
    <lineage>
        <taxon>Bacteria</taxon>
        <taxon>Bacillati</taxon>
        <taxon>Bacillota</taxon>
        <taxon>Clostridia</taxon>
        <taxon>Lachnospirales</taxon>
        <taxon>Lachnospiraceae</taxon>
        <taxon>Mediterraneibacter</taxon>
    </lineage>
</organism>
<evidence type="ECO:0000313" key="5">
    <source>
        <dbReference type="EMBL" id="MCZ0688331.1"/>
    </source>
</evidence>
<dbReference type="Proteomes" id="UP001212160">
    <property type="component" value="Unassembled WGS sequence"/>
</dbReference>
<accession>A0A9Q4F2Y5</accession>
<dbReference type="EMBL" id="JAQMLR010000005">
    <property type="protein sequence ID" value="MDB8738606.1"/>
    <property type="molecule type" value="Genomic_DNA"/>
</dbReference>
<keyword evidence="1" id="KW-1133">Transmembrane helix</keyword>
<keyword evidence="1" id="KW-0812">Transmembrane</keyword>
<evidence type="ECO:0000313" key="3">
    <source>
        <dbReference type="EMBL" id="MCB5620097.1"/>
    </source>
</evidence>
<evidence type="ECO:0000313" key="4">
    <source>
        <dbReference type="EMBL" id="MCZ0668092.1"/>
    </source>
</evidence>
<dbReference type="Proteomes" id="UP001211731">
    <property type="component" value="Unassembled WGS sequence"/>
</dbReference>
<evidence type="ECO:0000313" key="6">
    <source>
        <dbReference type="EMBL" id="MCZ7692453.1"/>
    </source>
</evidence>
<evidence type="ECO:0000313" key="2">
    <source>
        <dbReference type="EMBL" id="MCB5494393.1"/>
    </source>
</evidence>
<dbReference type="EMBL" id="JAPRBD010000001">
    <property type="protein sequence ID" value="MCZ0688331.1"/>
    <property type="molecule type" value="Genomic_DNA"/>
</dbReference>
<reference evidence="6" key="4">
    <citation type="submission" date="2022-12" db="EMBL/GenBank/DDBJ databases">
        <title>Genome of R. gnavus strain RSHDN_123.</title>
        <authorList>
            <person name="Abdugheni R."/>
        </authorList>
    </citation>
    <scope>NUCLEOTIDE SEQUENCE</scope>
    <source>
        <strain evidence="6">RSHDN_123</strain>
    </source>
</reference>
<feature type="transmembrane region" description="Helical" evidence="1">
    <location>
        <begin position="5"/>
        <end position="21"/>
    </location>
</feature>
<reference evidence="9" key="3">
    <citation type="submission" date="2022-12" db="EMBL/GenBank/DDBJ databases">
        <title>Genome of R. gnavus strain RSHDN_120.</title>
        <authorList>
            <person name="Abdugheni R."/>
        </authorList>
    </citation>
    <scope>NUCLEOTIDE SEQUENCE</scope>
    <source>
        <strain evidence="9">RSHDN_120</strain>
    </source>
</reference>
<dbReference type="EMBL" id="JAQMLA010000011">
    <property type="protein sequence ID" value="MDB8686159.1"/>
    <property type="molecule type" value="Genomic_DNA"/>
</dbReference>
<keyword evidence="1" id="KW-0472">Membrane</keyword>
<gene>
    <name evidence="3" type="ORF">LIQ08_13195</name>
    <name evidence="2" type="ORF">LIQ10_11685</name>
    <name evidence="9" type="ORF">O4N78_09285</name>
    <name evidence="6" type="ORF">O8D18_00085</name>
    <name evidence="5" type="ORF">OZZ16_00105</name>
    <name evidence="4" type="ORF">OZZ17_11145</name>
    <name evidence="8" type="ORF">PNU63_07425</name>
    <name evidence="7" type="ORF">PNW85_05665</name>
</gene>
<dbReference type="EMBL" id="JAPZED010000001">
    <property type="protein sequence ID" value="MCZ7692453.1"/>
    <property type="molecule type" value="Genomic_DNA"/>
</dbReference>
<dbReference type="Proteomes" id="UP001297422">
    <property type="component" value="Unassembled WGS sequence"/>
</dbReference>
<dbReference type="Proteomes" id="UP001148455">
    <property type="component" value="Unassembled WGS sequence"/>
</dbReference>
<dbReference type="Proteomes" id="UP001079535">
    <property type="component" value="Unassembled WGS sequence"/>
</dbReference>
<proteinExistence type="predicted"/>
<dbReference type="EMBL" id="JAPZEG010000010">
    <property type="protein sequence ID" value="MDE1203758.1"/>
    <property type="molecule type" value="Genomic_DNA"/>
</dbReference>
<feature type="transmembrane region" description="Helical" evidence="1">
    <location>
        <begin position="27"/>
        <end position="44"/>
    </location>
</feature>
<dbReference type="GeneID" id="57435473"/>
<dbReference type="EMBL" id="JAPRAY010000014">
    <property type="protein sequence ID" value="MCZ0668092.1"/>
    <property type="molecule type" value="Genomic_DNA"/>
</dbReference>
<dbReference type="Proteomes" id="UP001297370">
    <property type="component" value="Unassembled WGS sequence"/>
</dbReference>
<reference evidence="2" key="1">
    <citation type="submission" date="2021-10" db="EMBL/GenBank/DDBJ databases">
        <title>Collection of gut derived symbiotic bacterial strains cultured from healthy donors.</title>
        <authorList>
            <person name="Lin H."/>
            <person name="Littmann E."/>
            <person name="Claire K."/>
            <person name="Pamer E."/>
        </authorList>
    </citation>
    <scope>NUCLEOTIDE SEQUENCE</scope>
    <source>
        <strain evidence="3">MSK.23.18</strain>
        <strain evidence="2">MSK.23.4</strain>
    </source>
</reference>
<evidence type="ECO:0000313" key="7">
    <source>
        <dbReference type="EMBL" id="MDB8686159.1"/>
    </source>
</evidence>
<evidence type="ECO:0000313" key="8">
    <source>
        <dbReference type="EMBL" id="MDB8738606.1"/>
    </source>
</evidence>
<sequence length="45" mass="4927">MKRVIGFALIFVAVGMLIMLLLSSIPWGIAIITALLLIGYCLFCK</sequence>
<dbReference type="EMBL" id="JAJBNC010000018">
    <property type="protein sequence ID" value="MCB5494393.1"/>
    <property type="molecule type" value="Genomic_DNA"/>
</dbReference>